<evidence type="ECO:0000313" key="3">
    <source>
        <dbReference type="Proteomes" id="UP000314294"/>
    </source>
</evidence>
<name>A0A4Z2IEZ7_9TELE</name>
<evidence type="ECO:0000313" key="2">
    <source>
        <dbReference type="EMBL" id="TNN76024.1"/>
    </source>
</evidence>
<organism evidence="2 3">
    <name type="scientific">Liparis tanakae</name>
    <name type="common">Tanaka's snailfish</name>
    <dbReference type="NCBI Taxonomy" id="230148"/>
    <lineage>
        <taxon>Eukaryota</taxon>
        <taxon>Metazoa</taxon>
        <taxon>Chordata</taxon>
        <taxon>Craniata</taxon>
        <taxon>Vertebrata</taxon>
        <taxon>Euteleostomi</taxon>
        <taxon>Actinopterygii</taxon>
        <taxon>Neopterygii</taxon>
        <taxon>Teleostei</taxon>
        <taxon>Neoteleostei</taxon>
        <taxon>Acanthomorphata</taxon>
        <taxon>Eupercaria</taxon>
        <taxon>Perciformes</taxon>
        <taxon>Cottioidei</taxon>
        <taxon>Cottales</taxon>
        <taxon>Liparidae</taxon>
        <taxon>Liparis</taxon>
    </lineage>
</organism>
<accession>A0A4Z2IEZ7</accession>
<feature type="region of interest" description="Disordered" evidence="1">
    <location>
        <begin position="68"/>
        <end position="91"/>
    </location>
</feature>
<reference evidence="2 3" key="1">
    <citation type="submission" date="2019-03" db="EMBL/GenBank/DDBJ databases">
        <title>First draft genome of Liparis tanakae, snailfish: a comprehensive survey of snailfish specific genes.</title>
        <authorList>
            <person name="Kim W."/>
            <person name="Song I."/>
            <person name="Jeong J.-H."/>
            <person name="Kim D."/>
            <person name="Kim S."/>
            <person name="Ryu S."/>
            <person name="Song J.Y."/>
            <person name="Lee S.K."/>
        </authorList>
    </citation>
    <scope>NUCLEOTIDE SEQUENCE [LARGE SCALE GENOMIC DNA]</scope>
    <source>
        <tissue evidence="2">Muscle</tissue>
    </source>
</reference>
<dbReference type="Proteomes" id="UP000314294">
    <property type="component" value="Unassembled WGS sequence"/>
</dbReference>
<protein>
    <submittedName>
        <fullName evidence="2">Uncharacterized protein</fullName>
    </submittedName>
</protein>
<sequence>MGNRSPSKEKLPLSPGEPFVLGPRLNFDPWSGGAAWKPLKLASCSRSSAEAHARMFGRRWAVEECHSAPPRELGDSDRAELSSPTMLEGRL</sequence>
<proteinExistence type="predicted"/>
<dbReference type="EMBL" id="SRLO01000097">
    <property type="protein sequence ID" value="TNN76024.1"/>
    <property type="molecule type" value="Genomic_DNA"/>
</dbReference>
<evidence type="ECO:0000256" key="1">
    <source>
        <dbReference type="SAM" id="MobiDB-lite"/>
    </source>
</evidence>
<comment type="caution">
    <text evidence="2">The sequence shown here is derived from an EMBL/GenBank/DDBJ whole genome shotgun (WGS) entry which is preliminary data.</text>
</comment>
<gene>
    <name evidence="2" type="ORF">EYF80_013787</name>
</gene>
<keyword evidence="3" id="KW-1185">Reference proteome</keyword>
<dbReference type="AlphaFoldDB" id="A0A4Z2IEZ7"/>